<name>A0A142K3F2_RHPV1</name>
<dbReference type="GO" id="GO:0006351">
    <property type="term" value="P:DNA-templated transcription"/>
    <property type="evidence" value="ECO:0007669"/>
    <property type="project" value="UniProtKB-UniRule"/>
</dbReference>
<feature type="region of interest" description="Disordered" evidence="13">
    <location>
        <begin position="219"/>
        <end position="256"/>
    </location>
</feature>
<dbReference type="GO" id="GO:0003677">
    <property type="term" value="F:DNA binding"/>
    <property type="evidence" value="ECO:0007669"/>
    <property type="project" value="UniProtKB-UniRule"/>
</dbReference>
<evidence type="ECO:0000256" key="7">
    <source>
        <dbReference type="ARBA" id="ARBA00022705"/>
    </source>
</evidence>
<keyword evidence="9 12" id="KW-0238">DNA-binding</keyword>
<evidence type="ECO:0000256" key="5">
    <source>
        <dbReference type="ARBA" id="ARBA00022553"/>
    </source>
</evidence>
<keyword evidence="10 12" id="KW-0010">Activator</keyword>
<dbReference type="InterPro" id="IPR036050">
    <property type="entry name" value="Regulatory_protein_E2_N"/>
</dbReference>
<dbReference type="GO" id="GO:0003700">
    <property type="term" value="F:DNA-binding transcription factor activity"/>
    <property type="evidence" value="ECO:0007669"/>
    <property type="project" value="UniProtKB-UniRule"/>
</dbReference>
<dbReference type="GO" id="GO:0042025">
    <property type="term" value="C:host cell nucleus"/>
    <property type="evidence" value="ECO:0007669"/>
    <property type="project" value="UniProtKB-SubCell"/>
</dbReference>
<dbReference type="InterPro" id="IPR035975">
    <property type="entry name" value="E2/EBNA1_C_sf"/>
</dbReference>
<evidence type="ECO:0000256" key="11">
    <source>
        <dbReference type="ARBA" id="ARBA00023163"/>
    </source>
</evidence>
<dbReference type="InterPro" id="IPR042503">
    <property type="entry name" value="Regulatory_protein_E2_N_1"/>
</dbReference>
<evidence type="ECO:0000259" key="15">
    <source>
        <dbReference type="Pfam" id="PF00511"/>
    </source>
</evidence>
<keyword evidence="12" id="KW-0832">Ubl conjugation</keyword>
<dbReference type="SUPFAM" id="SSF51332">
    <property type="entry name" value="E2 regulatory, transactivation domain"/>
    <property type="match status" value="1"/>
</dbReference>
<comment type="function">
    <text evidence="12">Plays a role in the initiation of viral DNA replication. A dimer of E2 interacts with a dimer of E1 in order to improve specificity of E1 DNA binding activity. Once the complex recognizes and binds DNA at specific sites, the E2 dimer is removed from DNA. E2 also regulates viral transcription through binding to the E2RE response element (5'-ACCNNNNNNGGT-3') present in multiple copies in the regulatory regions of the viral genome. Activates or represses transcription depending on E2RE's position with regards to proximal promoter elements including the TATA-box. Repression occurs by sterically hindering the assembly of the transcription initiation complex.</text>
</comment>
<proteinExistence type="inferred from homology"/>
<dbReference type="Gene3D" id="2.170.200.10">
    <property type="entry name" value="Papillomavirus E2 early protein domain"/>
    <property type="match status" value="1"/>
</dbReference>
<comment type="subcellular location">
    <subcellularLocation>
        <location evidence="1 12">Host nucleus</location>
    </subcellularLocation>
</comment>
<comment type="subunit">
    <text evidence="12">Binds DNA as homodimer. Interacts with protein E1; this interaction greatly increases E1 DNA-binding activity. Interacts with protein L1; this interaction enhances E2-dependent replication and transcription activation. Interacts with protein L2; this interaction inhibits E2 transcriptional activity but not DNA replication function E2. Interacts with protein E7; this interaction inhibits E7 oncogenic activity. Interacts with host TAF1; this interaction modulates E2-dependent transcriptional regulation. Interacts with host BRD4; this interaction mediates E2 transcriptional activation function. Additionally, the interaction with host BRD4 on mitotic chromosomes mediates tethering of the viral genome. Interacts with host TOPBP1; this interaction is required for optimal viral DNA replication.</text>
</comment>
<evidence type="ECO:0000256" key="4">
    <source>
        <dbReference type="ARBA" id="ARBA00022518"/>
    </source>
</evidence>
<keyword evidence="3 12" id="KW-0678">Repressor</keyword>
<evidence type="ECO:0000256" key="6">
    <source>
        <dbReference type="ARBA" id="ARBA00022562"/>
    </source>
</evidence>
<keyword evidence="4 12" id="KW-0244">Early protein</keyword>
<dbReference type="InterPro" id="IPR042504">
    <property type="entry name" value="Regulatory_protein_E2_N_2"/>
</dbReference>
<evidence type="ECO:0000256" key="9">
    <source>
        <dbReference type="ARBA" id="ARBA00023125"/>
    </source>
</evidence>
<keyword evidence="8 12" id="KW-0805">Transcription regulation</keyword>
<comment type="PTM">
    <text evidence="12">Sumoylation plays a regulatory role in E2 transcriptional activity.</text>
</comment>
<comment type="similarity">
    <text evidence="12">Belongs to the papillomaviridae E2 protein family.</text>
</comment>
<feature type="domain" description="Papillomavirus E2 C-terminal" evidence="15">
    <location>
        <begin position="283"/>
        <end position="358"/>
    </location>
</feature>
<dbReference type="Gene3D" id="3.30.70.330">
    <property type="match status" value="1"/>
</dbReference>
<dbReference type="Proteomes" id="UP000164482">
    <property type="component" value="Genome"/>
</dbReference>
<sequence>MMEALADRLSALQDRILTLYEDDSKDLTDQIEHWKCVRHECAVLHKARQMGYQHLNHQVVPPLQVSRSKGHKAIEMQMALESLNNSDYKYEEWTLRDTSIELWHADPQACFKKRGQTVTVLFDCDKDNGMDYTLWGSVYVWGDNGWDKVGGEVDYWGLFYYVDGLKVYYKEFKEDAEKYGKTGCWEVHFGGTVIQSSDSMSSIAFSDTLPSAEIASGLHTQTHSHSSPTRCKENVWTAPSPKRARRGDPAGDPVRALDRNSRTVLTAPSGNCTGHSCDPDCAPVVHLKGEANCLKCLRYRLGSKHKHLYTNVSSTWHWTNNADTNAIVTVTFTNEQQRQLFLSTVKIPATVTVCKGYMTM</sequence>
<dbReference type="InterPro" id="IPR033668">
    <property type="entry name" value="Reg_prot_E2"/>
</dbReference>
<evidence type="ECO:0000313" key="17">
    <source>
        <dbReference type="Proteomes" id="UP000164482"/>
    </source>
</evidence>
<keyword evidence="5 12" id="KW-0597">Phosphoprotein</keyword>
<dbReference type="HAMAP" id="MF_04001">
    <property type="entry name" value="PPV_E2"/>
    <property type="match status" value="1"/>
</dbReference>
<protein>
    <recommendedName>
        <fullName evidence="12">Regulatory protein E2</fullName>
    </recommendedName>
</protein>
<dbReference type="GO" id="GO:0006260">
    <property type="term" value="P:DNA replication"/>
    <property type="evidence" value="ECO:0007669"/>
    <property type="project" value="UniProtKB-KW"/>
</dbReference>
<dbReference type="EMBL" id="KT944080">
    <property type="protein sequence ID" value="AMR98487.1"/>
    <property type="molecule type" value="Genomic_DNA"/>
</dbReference>
<reference evidence="16 17" key="1">
    <citation type="submission" date="2015-10" db="EMBL/GenBank/DDBJ databases">
        <title>Whole genome characterization of a novel monkey papillomavirus.</title>
        <authorList>
            <person name="Kocjan B.J."/>
            <person name="Poljak M."/>
            <person name="Hosnjak L."/>
            <person name="Staheli J.P."/>
            <person name="Dyen M.R."/>
            <person name="Ducore R.M."/>
            <person name="Colgin L.M."/>
            <person name="Lewis A.D."/>
        </authorList>
    </citation>
    <scope>NUCLEOTIDE SEQUENCE [LARGE SCALE GENOMIC DNA]</scope>
    <source>
        <strain evidence="16">OSCC1</strain>
    </source>
</reference>
<evidence type="ECO:0000256" key="13">
    <source>
        <dbReference type="SAM" id="MobiDB-lite"/>
    </source>
</evidence>
<keyword evidence="11 12" id="KW-0804">Transcription</keyword>
<evidence type="ECO:0000256" key="12">
    <source>
        <dbReference type="HAMAP-Rule" id="MF_04001"/>
    </source>
</evidence>
<keyword evidence="6 12" id="KW-1048">Host nucleus</keyword>
<evidence type="ECO:0000256" key="2">
    <source>
        <dbReference type="ARBA" id="ARBA00007794"/>
    </source>
</evidence>
<feature type="domain" description="Papillomavirus E2 N-terminal" evidence="14">
    <location>
        <begin position="2"/>
        <end position="196"/>
    </location>
</feature>
<dbReference type="Pfam" id="PF00508">
    <property type="entry name" value="PPV_E2_N"/>
    <property type="match status" value="1"/>
</dbReference>
<feature type="compositionally biased region" description="Polar residues" evidence="13">
    <location>
        <begin position="219"/>
        <end position="229"/>
    </location>
</feature>
<keyword evidence="7 12" id="KW-0235">DNA replication</keyword>
<dbReference type="GO" id="GO:0039693">
    <property type="term" value="P:viral DNA genome replication"/>
    <property type="evidence" value="ECO:0007669"/>
    <property type="project" value="UniProtKB-UniRule"/>
</dbReference>
<dbReference type="Pfam" id="PF00511">
    <property type="entry name" value="PPV_E2_C"/>
    <property type="match status" value="1"/>
</dbReference>
<organism evidence="16 17">
    <name type="scientific">Macaca fuscata papillomavirus 1</name>
    <dbReference type="NCBI Taxonomy" id="1816787"/>
    <lineage>
        <taxon>Viruses</taxon>
        <taxon>Monodnaviria</taxon>
        <taxon>Shotokuvirae</taxon>
        <taxon>Cossaviricota</taxon>
        <taxon>Papovaviricetes</taxon>
        <taxon>Zurhausenvirales</taxon>
        <taxon>Papillomaviridae</taxon>
        <taxon>Firstpapillomavirinae</taxon>
        <taxon>Alphapapillomavirus</taxon>
        <taxon>Rhesus papillomavirus type 1</taxon>
    </lineage>
</organism>
<dbReference type="Gene3D" id="1.10.287.30">
    <property type="entry name" value="E2 (early) protein, N terminal domain, subdomain 1"/>
    <property type="match status" value="1"/>
</dbReference>
<keyword evidence="12" id="KW-1017">Isopeptide bond</keyword>
<accession>A0A142K3F2</accession>
<dbReference type="SUPFAM" id="SSF54957">
    <property type="entry name" value="Viral DNA-binding domain"/>
    <property type="match status" value="1"/>
</dbReference>
<feature type="cross-link" description="Glycyl lysine isopeptide (Lys-Gly) (interchain with G-Cter in SUMO)" evidence="12">
    <location>
        <position position="288"/>
    </location>
</feature>
<evidence type="ECO:0000256" key="1">
    <source>
        <dbReference type="ARBA" id="ARBA00004147"/>
    </source>
</evidence>
<evidence type="ECO:0000259" key="14">
    <source>
        <dbReference type="Pfam" id="PF00508"/>
    </source>
</evidence>
<evidence type="ECO:0000256" key="8">
    <source>
        <dbReference type="ARBA" id="ARBA00023015"/>
    </source>
</evidence>
<feature type="region of interest" description="Transactivation domain" evidence="12">
    <location>
        <begin position="2"/>
        <end position="201"/>
    </location>
</feature>
<comment type="similarity">
    <text evidence="2">Belongs to the papillomaviridae E8^E2C protein family.</text>
</comment>
<gene>
    <name evidence="12 16" type="primary">E2</name>
</gene>
<evidence type="ECO:0000256" key="10">
    <source>
        <dbReference type="ARBA" id="ARBA00023159"/>
    </source>
</evidence>
<dbReference type="GO" id="GO:0006275">
    <property type="term" value="P:regulation of DNA replication"/>
    <property type="evidence" value="ECO:0007669"/>
    <property type="project" value="UniProtKB-UniRule"/>
</dbReference>
<dbReference type="InterPro" id="IPR000427">
    <property type="entry name" value="Papillomavirus_E2_C"/>
</dbReference>
<comment type="PTM">
    <text evidence="12">Phosphorylated.</text>
</comment>
<dbReference type="GO" id="GO:0000166">
    <property type="term" value="F:nucleotide binding"/>
    <property type="evidence" value="ECO:0007669"/>
    <property type="project" value="UniProtKB-UniRule"/>
</dbReference>
<evidence type="ECO:0000256" key="3">
    <source>
        <dbReference type="ARBA" id="ARBA00022491"/>
    </source>
</evidence>
<feature type="region of interest" description="DNA-binding domain" evidence="12">
    <location>
        <begin position="281"/>
        <end position="360"/>
    </location>
</feature>
<dbReference type="InterPro" id="IPR001866">
    <property type="entry name" value="PPV_E2_N"/>
</dbReference>
<evidence type="ECO:0000313" key="16">
    <source>
        <dbReference type="EMBL" id="AMR98487.1"/>
    </source>
</evidence>
<dbReference type="InterPro" id="IPR012677">
    <property type="entry name" value="Nucleotide-bd_a/b_plait_sf"/>
</dbReference>